<sequence>MIIGVDRGKVWNSNFVGFPFIPFDHKNEKRSFEADDKSTVCGGGAGRGMCVGTRMRNQGREERVLSPESENPQCAGGGLKWLVVRFEASMNDPPKSIALNVWKTNLVQMESSDAQTIFISDPPRFVLN</sequence>
<organism evidence="1 2">
    <name type="scientific">Araneus ventricosus</name>
    <name type="common">Orbweaver spider</name>
    <name type="synonym">Epeira ventricosa</name>
    <dbReference type="NCBI Taxonomy" id="182803"/>
    <lineage>
        <taxon>Eukaryota</taxon>
        <taxon>Metazoa</taxon>
        <taxon>Ecdysozoa</taxon>
        <taxon>Arthropoda</taxon>
        <taxon>Chelicerata</taxon>
        <taxon>Arachnida</taxon>
        <taxon>Araneae</taxon>
        <taxon>Araneomorphae</taxon>
        <taxon>Entelegynae</taxon>
        <taxon>Araneoidea</taxon>
        <taxon>Araneidae</taxon>
        <taxon>Araneus</taxon>
    </lineage>
</organism>
<proteinExistence type="predicted"/>
<dbReference type="EMBL" id="BGPR01017455">
    <property type="protein sequence ID" value="GBN76220.1"/>
    <property type="molecule type" value="Genomic_DNA"/>
</dbReference>
<accession>A0A4Y2RLB9</accession>
<name>A0A4Y2RLB9_ARAVE</name>
<keyword evidence="2" id="KW-1185">Reference proteome</keyword>
<dbReference type="Proteomes" id="UP000499080">
    <property type="component" value="Unassembled WGS sequence"/>
</dbReference>
<evidence type="ECO:0000313" key="1">
    <source>
        <dbReference type="EMBL" id="GBN76220.1"/>
    </source>
</evidence>
<protein>
    <submittedName>
        <fullName evidence="1">Uncharacterized protein</fullName>
    </submittedName>
</protein>
<comment type="caution">
    <text evidence="1">The sequence shown here is derived from an EMBL/GenBank/DDBJ whole genome shotgun (WGS) entry which is preliminary data.</text>
</comment>
<evidence type="ECO:0000313" key="2">
    <source>
        <dbReference type="Proteomes" id="UP000499080"/>
    </source>
</evidence>
<dbReference type="AlphaFoldDB" id="A0A4Y2RLB9"/>
<gene>
    <name evidence="1" type="ORF">AVEN_7584_1</name>
</gene>
<reference evidence="1 2" key="1">
    <citation type="journal article" date="2019" name="Sci. Rep.">
        <title>Orb-weaving spider Araneus ventricosus genome elucidates the spidroin gene catalogue.</title>
        <authorList>
            <person name="Kono N."/>
            <person name="Nakamura H."/>
            <person name="Ohtoshi R."/>
            <person name="Moran D.A.P."/>
            <person name="Shinohara A."/>
            <person name="Yoshida Y."/>
            <person name="Fujiwara M."/>
            <person name="Mori M."/>
            <person name="Tomita M."/>
            <person name="Arakawa K."/>
        </authorList>
    </citation>
    <scope>NUCLEOTIDE SEQUENCE [LARGE SCALE GENOMIC DNA]</scope>
</reference>